<reference evidence="1 2" key="1">
    <citation type="submission" date="2018-08" db="EMBL/GenBank/DDBJ databases">
        <title>The first complete genome of Treponema rectale (CHPAT), a commensal spirochete of the bovine rectum.</title>
        <authorList>
            <person name="Staton G.J."/>
            <person name="Clegg S.R."/>
            <person name="Carter S.D."/>
            <person name="Radford A.D."/>
            <person name="Darby A."/>
            <person name="Hall N."/>
            <person name="Birtles R.J."/>
            <person name="Evans N.J."/>
        </authorList>
    </citation>
    <scope>NUCLEOTIDE SEQUENCE [LARGE SCALE GENOMIC DNA]</scope>
    <source>
        <strain evidence="1 2">CHPA</strain>
    </source>
</reference>
<dbReference type="AlphaFoldDB" id="A0A7M1XND7"/>
<proteinExistence type="predicted"/>
<evidence type="ECO:0000313" key="1">
    <source>
        <dbReference type="EMBL" id="QOS39642.1"/>
    </source>
</evidence>
<dbReference type="Proteomes" id="UP000593591">
    <property type="component" value="Chromosome"/>
</dbReference>
<organism evidence="1 2">
    <name type="scientific">Treponema rectale</name>
    <dbReference type="NCBI Taxonomy" id="744512"/>
    <lineage>
        <taxon>Bacteria</taxon>
        <taxon>Pseudomonadati</taxon>
        <taxon>Spirochaetota</taxon>
        <taxon>Spirochaetia</taxon>
        <taxon>Spirochaetales</taxon>
        <taxon>Treponemataceae</taxon>
        <taxon>Treponema</taxon>
    </lineage>
</organism>
<gene>
    <name evidence="1" type="ORF">DYE49_03870</name>
</gene>
<dbReference type="KEGG" id="trc:DYE49_03870"/>
<name>A0A7M1XND7_9SPIR</name>
<evidence type="ECO:0000313" key="2">
    <source>
        <dbReference type="Proteomes" id="UP000593591"/>
    </source>
</evidence>
<accession>A0A7M1XND7</accession>
<sequence length="438" mass="51925">MVEEKAFLYLSQALDKTNKKEGYHQIDIHYPFTKEEISQGKNPYYRYIYDIQGQAVALQGRDISSLENKTSIIKKEGKYIFQDEKNAPTIVDSSYYLKVLPFLSRPTYQYFSRMKDIHDLEEYALIKTKIELAKYQYQCSTLPVPLKTDEGKVSLSDISFYLLKSDNKNILTLSYTSHLEVETYKTAYTSKIIQISSYTYQYTFSKDDILTDLTYQYLHHYQEYKKEGNILLDSTSNKKVYTYDFSYPEKVDCFTLDIAIDDCIKPIWYNPVYINGTDYFYLYNGLEEGIDNKNIFDPYFSLDQNLFELEIYHDRDLNNIVEEKEIIPMNQTLYGKVIPKEGYSVVYSLYEFSFYHEYDDYASYILDDDHPSIYMWDIKIVPVQDNYQDIPLEDKDFSFSLQDINQEEGISSIDLKEKETYLFHYVCEADFFTVMGRN</sequence>
<dbReference type="EMBL" id="CP031517">
    <property type="protein sequence ID" value="QOS39642.1"/>
    <property type="molecule type" value="Genomic_DNA"/>
</dbReference>
<protein>
    <submittedName>
        <fullName evidence="1">Uncharacterized protein</fullName>
    </submittedName>
</protein>